<feature type="domain" description="Sigma factor regulator C-terminal" evidence="3">
    <location>
        <begin position="224"/>
        <end position="396"/>
    </location>
</feature>
<sequence length="404" mass="46090">MSEDFKEQLRKYSEGSLPEDERAEVERELEKLEAYQVYLDELMEQEDQQTPQRFINKPELSEKSASKKAEKTATRKEKKIIRRGKWKARFANTFTVLAFVLAFTVISTIITAVFYNSGDRVDRYRDVLISAVAVSRPNTSLNLNANGKFFFRMEYSGRLMKQIGSEQVDVGSYSSPFLMGLGGVGKYNWTDHQSGNTGSFNFNYPQAAQGTSGQRSDAQEWERLEMLPEGTVAEAYLSLDRLYSTDELLKKLEPLNVLPVWFAVDGGLAADERSLSTLLGFPYQPLWHAEDMTVREISSEKWGWFGKVTSSTSSSPSVESYGSGELREQNFIETLQLLQKYKTITRNAAPFLKVEESLSYLEEHGIHLYGAVITGPVKELLKLQKDPWVSNIRIGEVRLWNWRD</sequence>
<dbReference type="InterPro" id="IPR029101">
    <property type="entry name" value="Sigma_reg_N"/>
</dbReference>
<feature type="transmembrane region" description="Helical" evidence="2">
    <location>
        <begin position="90"/>
        <end position="115"/>
    </location>
</feature>
<dbReference type="InterPro" id="IPR025672">
    <property type="entry name" value="Sigma_reg_C_dom"/>
</dbReference>
<feature type="region of interest" description="Disordered" evidence="1">
    <location>
        <begin position="45"/>
        <end position="74"/>
    </location>
</feature>
<evidence type="ECO:0000313" key="6">
    <source>
        <dbReference type="Proteomes" id="UP000838324"/>
    </source>
</evidence>
<evidence type="ECO:0000259" key="4">
    <source>
        <dbReference type="Pfam" id="PF13800"/>
    </source>
</evidence>
<gene>
    <name evidence="5" type="primary">yhdL</name>
    <name evidence="5" type="ORF">PAECIP111892_04462</name>
</gene>
<evidence type="ECO:0000256" key="2">
    <source>
        <dbReference type="SAM" id="Phobius"/>
    </source>
</evidence>
<dbReference type="Pfam" id="PF13800">
    <property type="entry name" value="Sigma_reg_N"/>
    <property type="match status" value="1"/>
</dbReference>
<dbReference type="RefSeq" id="WP_236336324.1">
    <property type="nucleotide sequence ID" value="NZ_CAKMMG010000008.1"/>
</dbReference>
<proteinExistence type="predicted"/>
<comment type="caution">
    <text evidence="5">The sequence shown here is derived from an EMBL/GenBank/DDBJ whole genome shotgun (WGS) entry which is preliminary data.</text>
</comment>
<keyword evidence="2" id="KW-0812">Transmembrane</keyword>
<keyword evidence="2" id="KW-1133">Transmembrane helix</keyword>
<dbReference type="Pfam" id="PF13791">
    <property type="entry name" value="Sigma_reg_C"/>
    <property type="match status" value="1"/>
</dbReference>
<feature type="compositionally biased region" description="Basic and acidic residues" evidence="1">
    <location>
        <begin position="1"/>
        <end position="13"/>
    </location>
</feature>
<feature type="region of interest" description="Disordered" evidence="1">
    <location>
        <begin position="1"/>
        <end position="23"/>
    </location>
</feature>
<name>A0ABM9CLA9_9BACL</name>
<feature type="compositionally biased region" description="Basic and acidic residues" evidence="1">
    <location>
        <begin position="59"/>
        <end position="74"/>
    </location>
</feature>
<accession>A0ABM9CLA9</accession>
<reference evidence="5" key="1">
    <citation type="submission" date="2022-01" db="EMBL/GenBank/DDBJ databases">
        <authorList>
            <person name="Criscuolo A."/>
        </authorList>
    </citation>
    <scope>NUCLEOTIDE SEQUENCE</scope>
    <source>
        <strain evidence="5">CIP111892</strain>
    </source>
</reference>
<evidence type="ECO:0000256" key="1">
    <source>
        <dbReference type="SAM" id="MobiDB-lite"/>
    </source>
</evidence>
<keyword evidence="6" id="KW-1185">Reference proteome</keyword>
<evidence type="ECO:0000259" key="3">
    <source>
        <dbReference type="Pfam" id="PF13791"/>
    </source>
</evidence>
<keyword evidence="2" id="KW-0472">Membrane</keyword>
<dbReference type="EMBL" id="CAKMMG010000008">
    <property type="protein sequence ID" value="CAH1217654.1"/>
    <property type="molecule type" value="Genomic_DNA"/>
</dbReference>
<organism evidence="5 6">
    <name type="scientific">Paenibacillus auburnensis</name>
    <dbReference type="NCBI Taxonomy" id="2905649"/>
    <lineage>
        <taxon>Bacteria</taxon>
        <taxon>Bacillati</taxon>
        <taxon>Bacillota</taxon>
        <taxon>Bacilli</taxon>
        <taxon>Bacillales</taxon>
        <taxon>Paenibacillaceae</taxon>
        <taxon>Paenibacillus</taxon>
    </lineage>
</organism>
<feature type="domain" description="Sigma factor regulator N-terminal" evidence="4">
    <location>
        <begin position="78"/>
        <end position="168"/>
    </location>
</feature>
<dbReference type="Proteomes" id="UP000838324">
    <property type="component" value="Unassembled WGS sequence"/>
</dbReference>
<protein>
    <submittedName>
        <fullName evidence="5">Anti-sigma-M factor YhdL</fullName>
    </submittedName>
</protein>
<evidence type="ECO:0000313" key="5">
    <source>
        <dbReference type="EMBL" id="CAH1217654.1"/>
    </source>
</evidence>